<accession>A0A108HM04</accession>
<dbReference type="AlphaFoldDB" id="A0A108HM04"/>
<reference evidence="2 3" key="1">
    <citation type="submission" date="2015-11" db="EMBL/GenBank/DDBJ databases">
        <title>Expanding the genomic diversity of Burkholderia species for the development of highly accurate diagnostics.</title>
        <authorList>
            <person name="Sahl J."/>
            <person name="Keim P."/>
            <person name="Wagner D."/>
        </authorList>
    </citation>
    <scope>NUCLEOTIDE SEQUENCE [LARGE SCALE GENOMIC DNA]</scope>
    <source>
        <strain evidence="2 3">MSMB2087WGS</strain>
    </source>
</reference>
<dbReference type="InterPro" id="IPR049802">
    <property type="entry name" value="RhsC-like_FIX"/>
</dbReference>
<feature type="transmembrane region" description="Helical" evidence="1">
    <location>
        <begin position="76"/>
        <end position="96"/>
    </location>
</feature>
<protein>
    <submittedName>
        <fullName evidence="2">Uncharacterized protein</fullName>
    </submittedName>
</protein>
<keyword evidence="1" id="KW-1133">Transmembrane helix</keyword>
<keyword evidence="1" id="KW-0472">Membrane</keyword>
<name>A0A108HM04_9BURK</name>
<evidence type="ECO:0000256" key="1">
    <source>
        <dbReference type="SAM" id="Phobius"/>
    </source>
</evidence>
<gene>
    <name evidence="2" type="ORF">WL29_34990</name>
</gene>
<dbReference type="Proteomes" id="UP000060630">
    <property type="component" value="Unassembled WGS sequence"/>
</dbReference>
<evidence type="ECO:0000313" key="2">
    <source>
        <dbReference type="EMBL" id="KWA76216.1"/>
    </source>
</evidence>
<evidence type="ECO:0000313" key="3">
    <source>
        <dbReference type="Proteomes" id="UP000060630"/>
    </source>
</evidence>
<keyword evidence="1" id="KW-0812">Transmembrane</keyword>
<sequence length="498" mass="55431">MSVSWSLEDFKQTSMEVGQWCWGTMQGAFNEKQTISQILTDAAIGMIPGVGDVTAVRDLLAVSIGMSTDPRKRHEVSEWILLVVLLFALIPVYGGVVKGVGRLALRVTGDAAKDRKLLVEVVHFLNRVGHGDALKWLRSLDVRKYQKPLLDKLKSFCESMHRTIKQVLDARVGKMLPNPWQLQLQTVAGGFDELPKLADKMVPKALDELENKIRVLQNTAYEGEKRSVATGGKPRVERESEAVLEEKVRVRKLPQGRYSATPALVREKELIALLRAKYGPWIAKGWPDLFRTVDNTALVFEREEIYAAIASFHGEIAAWDAAKLAGNKVFRVFGNALDIGGESFAGGMYWGLGKAPETAKEWRELCAVLDKFNANGYITVAHLPDNLAELWPAAKAWMGQVAEQYGMGGERIQYLEGGGKQLFVDFGAQVRKDVTDIGDKMKKGELGTYYEEKINGVLFKFYKTNWENVEKLFGYGKTAEGASSASTRKLAQNEVRGK</sequence>
<proteinExistence type="predicted"/>
<dbReference type="CDD" id="cd20746">
    <property type="entry name" value="FIX_Ntox15_NUC_DUF4112_RhsA-like"/>
    <property type="match status" value="1"/>
</dbReference>
<dbReference type="EMBL" id="LPHD01000163">
    <property type="protein sequence ID" value="KWA76216.1"/>
    <property type="molecule type" value="Genomic_DNA"/>
</dbReference>
<organism evidence="2 3">
    <name type="scientific">Burkholderia ubonensis</name>
    <dbReference type="NCBI Taxonomy" id="101571"/>
    <lineage>
        <taxon>Bacteria</taxon>
        <taxon>Pseudomonadati</taxon>
        <taxon>Pseudomonadota</taxon>
        <taxon>Betaproteobacteria</taxon>
        <taxon>Burkholderiales</taxon>
        <taxon>Burkholderiaceae</taxon>
        <taxon>Burkholderia</taxon>
        <taxon>Burkholderia cepacia complex</taxon>
    </lineage>
</organism>
<comment type="caution">
    <text evidence="2">The sequence shown here is derived from an EMBL/GenBank/DDBJ whole genome shotgun (WGS) entry which is preliminary data.</text>
</comment>